<keyword evidence="10 14" id="KW-0472">Membrane</keyword>
<keyword evidence="8" id="KW-0175">Coiled coil</keyword>
<comment type="subcellular location">
    <subcellularLocation>
        <location evidence="1">Cell membrane</location>
        <topology evidence="1">Multi-pass membrane protein</topology>
    </subcellularLocation>
</comment>
<evidence type="ECO:0000256" key="14">
    <source>
        <dbReference type="SAM" id="Phobius"/>
    </source>
</evidence>
<evidence type="ECO:0000259" key="15">
    <source>
        <dbReference type="Pfam" id="PF00520"/>
    </source>
</evidence>
<feature type="transmembrane region" description="Helical" evidence="14">
    <location>
        <begin position="72"/>
        <end position="95"/>
    </location>
</feature>
<feature type="transmembrane region" description="Helical" evidence="14">
    <location>
        <begin position="115"/>
        <end position="140"/>
    </location>
</feature>
<evidence type="ECO:0000256" key="6">
    <source>
        <dbReference type="ARBA" id="ARBA00022882"/>
    </source>
</evidence>
<reference evidence="16" key="1">
    <citation type="submission" date="2019-03" db="EMBL/GenBank/DDBJ databases">
        <title>Improved annotation for the trematode Fasciola hepatica.</title>
        <authorList>
            <person name="Choi Y.-J."/>
            <person name="Martin J."/>
            <person name="Mitreva M."/>
        </authorList>
    </citation>
    <scope>NUCLEOTIDE SEQUENCE [LARGE SCALE GENOMIC DNA]</scope>
</reference>
<dbReference type="AlphaFoldDB" id="A0A4E0QZQ5"/>
<evidence type="ECO:0000256" key="5">
    <source>
        <dbReference type="ARBA" id="ARBA00022692"/>
    </source>
</evidence>
<comment type="caution">
    <text evidence="16">The sequence shown here is derived from an EMBL/GenBank/DDBJ whole genome shotgun (WGS) entry which is preliminary data.</text>
</comment>
<dbReference type="Pfam" id="PF00520">
    <property type="entry name" value="Ion_trans"/>
    <property type="match status" value="1"/>
</dbReference>
<gene>
    <name evidence="16" type="ORF">D915_008099</name>
</gene>
<protein>
    <recommendedName>
        <fullName evidence="2">Voltage-gated hydrogen channel 1</fullName>
    </recommendedName>
    <alternativeName>
        <fullName evidence="12">Hydrogen voltage-gated channel 1</fullName>
    </alternativeName>
</protein>
<keyword evidence="4" id="KW-1003">Cell membrane</keyword>
<evidence type="ECO:0000256" key="2">
    <source>
        <dbReference type="ARBA" id="ARBA00015897"/>
    </source>
</evidence>
<dbReference type="Proteomes" id="UP000230066">
    <property type="component" value="Unassembled WGS sequence"/>
</dbReference>
<evidence type="ECO:0000256" key="9">
    <source>
        <dbReference type="ARBA" id="ARBA00023065"/>
    </source>
</evidence>
<dbReference type="GO" id="GO:0005886">
    <property type="term" value="C:plasma membrane"/>
    <property type="evidence" value="ECO:0007669"/>
    <property type="project" value="UniProtKB-SubCell"/>
</dbReference>
<dbReference type="InterPro" id="IPR005821">
    <property type="entry name" value="Ion_trans_dom"/>
</dbReference>
<keyword evidence="7 14" id="KW-1133">Transmembrane helix</keyword>
<evidence type="ECO:0000256" key="10">
    <source>
        <dbReference type="ARBA" id="ARBA00023136"/>
    </source>
</evidence>
<evidence type="ECO:0000256" key="12">
    <source>
        <dbReference type="ARBA" id="ARBA00031989"/>
    </source>
</evidence>
<evidence type="ECO:0000256" key="13">
    <source>
        <dbReference type="SAM" id="MobiDB-lite"/>
    </source>
</evidence>
<feature type="region of interest" description="Disordered" evidence="13">
    <location>
        <begin position="1"/>
        <end position="29"/>
    </location>
</feature>
<dbReference type="EMBL" id="JXXN02003934">
    <property type="protein sequence ID" value="THD21019.1"/>
    <property type="molecule type" value="Genomic_DNA"/>
</dbReference>
<evidence type="ECO:0000256" key="8">
    <source>
        <dbReference type="ARBA" id="ARBA00023054"/>
    </source>
</evidence>
<sequence>MATQSTEDLKEDESQEDLGEKTDDTDDEKDDEFLKMLESFSRRTHQNGEELIPEGSRFFRIRRTLIKVLHSFWCNIIIIALATVDAVVLVCVLLLEIEALKMGSGNKQNTIQEARFGLECVSISIIILFMIEISLKLLALGPKHFCSHPIEVVDAVVTVISLVVDALVIADHVAHFVNHDQTYSGVIDAFGSAAGLLIVFRMWRIIRILNATLVTMSTGLSRKFRKMKSKMISYQLRIFQLERRLQKHQIPLPNGLEELDMDD</sequence>
<keyword evidence="5 14" id="KW-0812">Transmembrane</keyword>
<dbReference type="Gene3D" id="1.20.120.350">
    <property type="entry name" value="Voltage-gated potassium channels. Chain C"/>
    <property type="match status" value="1"/>
</dbReference>
<dbReference type="GO" id="GO:0034702">
    <property type="term" value="C:monoatomic ion channel complex"/>
    <property type="evidence" value="ECO:0007669"/>
    <property type="project" value="UniProtKB-KW"/>
</dbReference>
<keyword evidence="9" id="KW-0406">Ion transport</keyword>
<evidence type="ECO:0000256" key="4">
    <source>
        <dbReference type="ARBA" id="ARBA00022475"/>
    </source>
</evidence>
<evidence type="ECO:0000256" key="1">
    <source>
        <dbReference type="ARBA" id="ARBA00004651"/>
    </source>
</evidence>
<evidence type="ECO:0000313" key="16">
    <source>
        <dbReference type="EMBL" id="THD21019.1"/>
    </source>
</evidence>
<accession>A0A4E0QZQ5</accession>
<evidence type="ECO:0000256" key="7">
    <source>
        <dbReference type="ARBA" id="ARBA00022989"/>
    </source>
</evidence>
<keyword evidence="6" id="KW-0851">Voltage-gated channel</keyword>
<dbReference type="InterPro" id="IPR031846">
    <property type="entry name" value="Hvcn1"/>
</dbReference>
<feature type="compositionally biased region" description="Acidic residues" evidence="13">
    <location>
        <begin position="9"/>
        <end position="29"/>
    </location>
</feature>
<feature type="transmembrane region" description="Helical" evidence="14">
    <location>
        <begin position="152"/>
        <end position="170"/>
    </location>
</feature>
<keyword evidence="11" id="KW-0407">Ion channel</keyword>
<proteinExistence type="predicted"/>
<dbReference type="PANTHER" id="PTHR46480:SF1">
    <property type="entry name" value="VOLTAGE-GATED HYDROGEN CHANNEL 1"/>
    <property type="match status" value="1"/>
</dbReference>
<evidence type="ECO:0000256" key="3">
    <source>
        <dbReference type="ARBA" id="ARBA00022448"/>
    </source>
</evidence>
<dbReference type="InterPro" id="IPR027359">
    <property type="entry name" value="Volt_channel_dom_sf"/>
</dbReference>
<evidence type="ECO:0000313" key="17">
    <source>
        <dbReference type="Proteomes" id="UP000230066"/>
    </source>
</evidence>
<evidence type="ECO:0000256" key="11">
    <source>
        <dbReference type="ARBA" id="ARBA00023303"/>
    </source>
</evidence>
<dbReference type="GO" id="GO:0030171">
    <property type="term" value="F:voltage-gated proton channel activity"/>
    <property type="evidence" value="ECO:0007669"/>
    <property type="project" value="InterPro"/>
</dbReference>
<feature type="domain" description="Ion transport" evidence="15">
    <location>
        <begin position="73"/>
        <end position="212"/>
    </location>
</feature>
<dbReference type="PANTHER" id="PTHR46480">
    <property type="entry name" value="F20B24.22"/>
    <property type="match status" value="1"/>
</dbReference>
<feature type="transmembrane region" description="Helical" evidence="14">
    <location>
        <begin position="182"/>
        <end position="200"/>
    </location>
</feature>
<keyword evidence="17" id="KW-1185">Reference proteome</keyword>
<name>A0A4E0QZQ5_FASHE</name>
<keyword evidence="3" id="KW-0813">Transport</keyword>
<organism evidence="16 17">
    <name type="scientific">Fasciola hepatica</name>
    <name type="common">Liver fluke</name>
    <dbReference type="NCBI Taxonomy" id="6192"/>
    <lineage>
        <taxon>Eukaryota</taxon>
        <taxon>Metazoa</taxon>
        <taxon>Spiralia</taxon>
        <taxon>Lophotrochozoa</taxon>
        <taxon>Platyhelminthes</taxon>
        <taxon>Trematoda</taxon>
        <taxon>Digenea</taxon>
        <taxon>Plagiorchiida</taxon>
        <taxon>Echinostomata</taxon>
        <taxon>Echinostomatoidea</taxon>
        <taxon>Fasciolidae</taxon>
        <taxon>Fasciola</taxon>
    </lineage>
</organism>
<dbReference type="SUPFAM" id="SSF81324">
    <property type="entry name" value="Voltage-gated potassium channels"/>
    <property type="match status" value="1"/>
</dbReference>